<feature type="coiled-coil region" evidence="2">
    <location>
        <begin position="57"/>
        <end position="84"/>
    </location>
</feature>
<evidence type="ECO:0000313" key="6">
    <source>
        <dbReference type="Proteomes" id="UP000702544"/>
    </source>
</evidence>
<name>A0AAE5C9J8_9BACT</name>
<organism evidence="5 6">
    <name type="scientific">Candidatus Kutchimonas denitrificans</name>
    <dbReference type="NCBI Taxonomy" id="3056748"/>
    <lineage>
        <taxon>Bacteria</taxon>
        <taxon>Pseudomonadati</taxon>
        <taxon>Gemmatimonadota</taxon>
        <taxon>Gemmatimonadia</taxon>
        <taxon>Candidatus Palauibacterales</taxon>
        <taxon>Candidatus Palauibacteraceae</taxon>
        <taxon>Candidatus Kutchimonas</taxon>
    </lineage>
</organism>
<proteinExistence type="inferred from homology"/>
<evidence type="ECO:0000256" key="1">
    <source>
        <dbReference type="ARBA" id="ARBA00007734"/>
    </source>
</evidence>
<accession>A0AAE5C9J8</accession>
<dbReference type="InterPro" id="IPR008258">
    <property type="entry name" value="Transglycosylase_SLT_dom_1"/>
</dbReference>
<keyword evidence="3" id="KW-0812">Transmembrane</keyword>
<keyword evidence="3" id="KW-1133">Transmembrane helix</keyword>
<reference evidence="5 6" key="1">
    <citation type="submission" date="2020-01" db="EMBL/GenBank/DDBJ databases">
        <title>Genomes assembled from Gulf of Kutch pelagic sediment metagenomes.</title>
        <authorList>
            <person name="Chandrashekar M."/>
            <person name="Mahajan M.S."/>
            <person name="Dave K.J."/>
            <person name="Vatsa P."/>
            <person name="Nathani N.M."/>
        </authorList>
    </citation>
    <scope>NUCLEOTIDE SEQUENCE [LARGE SCALE GENOMIC DNA]</scope>
    <source>
        <strain evidence="5">KS3-K002</strain>
    </source>
</reference>
<evidence type="ECO:0000259" key="4">
    <source>
        <dbReference type="Pfam" id="PF01464"/>
    </source>
</evidence>
<dbReference type="PANTHER" id="PTHR37423:SF2">
    <property type="entry name" value="MEMBRANE-BOUND LYTIC MUREIN TRANSGLYCOSYLASE C"/>
    <property type="match status" value="1"/>
</dbReference>
<dbReference type="CDD" id="cd16896">
    <property type="entry name" value="LT_Slt70-like"/>
    <property type="match status" value="1"/>
</dbReference>
<dbReference type="SUPFAM" id="SSF53955">
    <property type="entry name" value="Lysozyme-like"/>
    <property type="match status" value="1"/>
</dbReference>
<feature type="domain" description="Transglycosylase SLT" evidence="4">
    <location>
        <begin position="111"/>
        <end position="206"/>
    </location>
</feature>
<dbReference type="InterPro" id="IPR023346">
    <property type="entry name" value="Lysozyme-like_dom_sf"/>
</dbReference>
<dbReference type="Proteomes" id="UP000702544">
    <property type="component" value="Unassembled WGS sequence"/>
</dbReference>
<evidence type="ECO:0000256" key="2">
    <source>
        <dbReference type="SAM" id="Coils"/>
    </source>
</evidence>
<keyword evidence="3" id="KW-0472">Membrane</keyword>
<sequence length="225" mass="24305">MSNTSSTWATGAVPLKWPKGLWIAEVPFPVWALLVVAIALGGAVSLTGLPQAANPAAAQLSSELALLQAEARDLQSDLELKTLEVERLQLIHGYSSEYRIPADRAMMIYDIALAEGLNPGLAFNLVRVESGFKRTAVSSAGAIGYTQVRPSTAKWLDPTVETKDLFDAETNLHLGFRYLNYLLDEYNGDTRLALLAYNRGPGRVGNLMASGIDPANGYAKRVLGE</sequence>
<comment type="caution">
    <text evidence="5">The sequence shown here is derived from an EMBL/GenBank/DDBJ whole genome shotgun (WGS) entry which is preliminary data.</text>
</comment>
<evidence type="ECO:0000313" key="5">
    <source>
        <dbReference type="EMBL" id="NIR75556.1"/>
    </source>
</evidence>
<feature type="transmembrane region" description="Helical" evidence="3">
    <location>
        <begin position="28"/>
        <end position="49"/>
    </location>
</feature>
<dbReference type="AlphaFoldDB" id="A0AAE5C9J8"/>
<dbReference type="Pfam" id="PF01464">
    <property type="entry name" value="SLT"/>
    <property type="match status" value="1"/>
</dbReference>
<gene>
    <name evidence="5" type="ORF">GWO12_10685</name>
</gene>
<dbReference type="EMBL" id="JAACAK010000083">
    <property type="protein sequence ID" value="NIR75556.1"/>
    <property type="molecule type" value="Genomic_DNA"/>
</dbReference>
<comment type="similarity">
    <text evidence="1">Belongs to the transglycosylase Slt family.</text>
</comment>
<dbReference type="PANTHER" id="PTHR37423">
    <property type="entry name" value="SOLUBLE LYTIC MUREIN TRANSGLYCOSYLASE-RELATED"/>
    <property type="match status" value="1"/>
</dbReference>
<evidence type="ECO:0000256" key="3">
    <source>
        <dbReference type="SAM" id="Phobius"/>
    </source>
</evidence>
<protein>
    <submittedName>
        <fullName evidence="5">Lytic transglycosylase domain-containing protein</fullName>
    </submittedName>
</protein>
<dbReference type="Gene3D" id="1.10.530.10">
    <property type="match status" value="1"/>
</dbReference>
<keyword evidence="2" id="KW-0175">Coiled coil</keyword>